<dbReference type="NCBIfam" id="TIGR00430">
    <property type="entry name" value="Q_tRNA_tgt"/>
    <property type="match status" value="1"/>
</dbReference>
<dbReference type="EMBL" id="UINC01000151">
    <property type="protein sequence ID" value="SUZ50068.1"/>
    <property type="molecule type" value="Genomic_DNA"/>
</dbReference>
<dbReference type="InterPro" id="IPR036511">
    <property type="entry name" value="TGT-like_sf"/>
</dbReference>
<dbReference type="SUPFAM" id="SSF51713">
    <property type="entry name" value="tRNA-guanine transglycosylase"/>
    <property type="match status" value="1"/>
</dbReference>
<dbReference type="InterPro" id="IPR004803">
    <property type="entry name" value="TGT"/>
</dbReference>
<dbReference type="PANTHER" id="PTHR46499">
    <property type="entry name" value="QUEUINE TRNA-RIBOSYLTRANSFERASE"/>
    <property type="match status" value="1"/>
</dbReference>
<dbReference type="HAMAP" id="MF_00168">
    <property type="entry name" value="Q_tRNA_Tgt"/>
    <property type="match status" value="1"/>
</dbReference>
<protein>
    <recommendedName>
        <fullName evidence="4">tRNA-guanine(15) transglycosylase-like domain-containing protein</fullName>
    </recommendedName>
</protein>
<feature type="domain" description="tRNA-guanine(15) transglycosylase-like" evidence="4">
    <location>
        <begin position="15"/>
        <end position="382"/>
    </location>
</feature>
<dbReference type="PANTHER" id="PTHR46499:SF1">
    <property type="entry name" value="QUEUINE TRNA-RIBOSYLTRANSFERASE"/>
    <property type="match status" value="1"/>
</dbReference>
<gene>
    <name evidence="5" type="ORF">METZ01_LOCUS2922</name>
</gene>
<evidence type="ECO:0000259" key="4">
    <source>
        <dbReference type="Pfam" id="PF01702"/>
    </source>
</evidence>
<evidence type="ECO:0000256" key="1">
    <source>
        <dbReference type="ARBA" id="ARBA00022676"/>
    </source>
</evidence>
<reference evidence="5" key="1">
    <citation type="submission" date="2018-05" db="EMBL/GenBank/DDBJ databases">
        <authorList>
            <person name="Lanie J.A."/>
            <person name="Ng W.-L."/>
            <person name="Kazmierczak K.M."/>
            <person name="Andrzejewski T.M."/>
            <person name="Davidsen T.M."/>
            <person name="Wayne K.J."/>
            <person name="Tettelin H."/>
            <person name="Glass J.I."/>
            <person name="Rusch D."/>
            <person name="Podicherti R."/>
            <person name="Tsui H.-C.T."/>
            <person name="Winkler M.E."/>
        </authorList>
    </citation>
    <scope>NUCLEOTIDE SEQUENCE</scope>
</reference>
<dbReference type="Gene3D" id="3.20.20.105">
    <property type="entry name" value="Queuine tRNA-ribosyltransferase-like"/>
    <property type="match status" value="1"/>
</dbReference>
<keyword evidence="1" id="KW-0328">Glycosyltransferase</keyword>
<dbReference type="GO" id="GO:0008479">
    <property type="term" value="F:tRNA-guanosine(34) queuine transglycosylase activity"/>
    <property type="evidence" value="ECO:0007669"/>
    <property type="project" value="InterPro"/>
</dbReference>
<dbReference type="NCBIfam" id="TIGR00449">
    <property type="entry name" value="tgt_general"/>
    <property type="match status" value="1"/>
</dbReference>
<keyword evidence="2" id="KW-0808">Transferase</keyword>
<sequence>MSRMFDFKVLHSTGAARRGQMRTAHGIVETPAFMPVGTGGAVKSVTQRNLQELGAQMLMANTYHLYLRPGAELIARRGGLHRFMAWDRPIMTDSGGYQVFSLASRRTINDDGATFQSHIDGRECHLTPEDVATIQWRLGSDIAMVFDECEAYPSSVEATRRAMERTLRWASRARNRFVSLQTHEAGQSDPQSPNPEQAQFGIIQGGIYKELRASSVEHTVSLGFDAYAIGGLSVGEPYELMYDVVAETAPQLPHDCPRYLMGAGMPDDLVEAAARGIDLFDCVLPTRNARNGQLFTSTGCLNIKQARYKEDDRPLDETCQCQVCSHHSRAYLRHLFVTHEMTAATLNTLHNLHFYLDTMRRIRDAIMFGSLEELRHEFRLIYPRTPGRESQEAMS</sequence>
<keyword evidence="3" id="KW-0819">tRNA processing</keyword>
<evidence type="ECO:0000313" key="5">
    <source>
        <dbReference type="EMBL" id="SUZ50068.1"/>
    </source>
</evidence>
<dbReference type="InterPro" id="IPR050076">
    <property type="entry name" value="ArchSynthase1/Queuine_TRR"/>
</dbReference>
<evidence type="ECO:0000256" key="2">
    <source>
        <dbReference type="ARBA" id="ARBA00022679"/>
    </source>
</evidence>
<organism evidence="5">
    <name type="scientific">marine metagenome</name>
    <dbReference type="NCBI Taxonomy" id="408172"/>
    <lineage>
        <taxon>unclassified sequences</taxon>
        <taxon>metagenomes</taxon>
        <taxon>ecological metagenomes</taxon>
    </lineage>
</organism>
<accession>A0A381N8P2</accession>
<dbReference type="InterPro" id="IPR002616">
    <property type="entry name" value="tRNA_ribo_trans-like"/>
</dbReference>
<dbReference type="FunFam" id="3.20.20.105:FF:000001">
    <property type="entry name" value="Queuine tRNA-ribosyltransferase"/>
    <property type="match status" value="1"/>
</dbReference>
<name>A0A381N8P2_9ZZZZ</name>
<dbReference type="Pfam" id="PF01702">
    <property type="entry name" value="TGT"/>
    <property type="match status" value="1"/>
</dbReference>
<dbReference type="GO" id="GO:0008616">
    <property type="term" value="P:tRNA queuosine(34) biosynthetic process"/>
    <property type="evidence" value="ECO:0007669"/>
    <property type="project" value="TreeGrafter"/>
</dbReference>
<dbReference type="AlphaFoldDB" id="A0A381N8P2"/>
<proteinExistence type="inferred from homology"/>
<dbReference type="GO" id="GO:0005829">
    <property type="term" value="C:cytosol"/>
    <property type="evidence" value="ECO:0007669"/>
    <property type="project" value="TreeGrafter"/>
</dbReference>
<evidence type="ECO:0000256" key="3">
    <source>
        <dbReference type="ARBA" id="ARBA00022694"/>
    </source>
</evidence>